<dbReference type="AlphaFoldDB" id="A0A9I9E4N9"/>
<sequence>CQVDFNLHENDQTYNSFKLFADLDTPINNSASSSIRTLPLPDTIRTSLKAAATIQTPPLPCSPNSSLTRRVGRFLAELDVWWMLEEGCDLKLMVQVQALVNFLELKGKQAFRPCAIPVSYDSLPDIVYFLVWILEDKNRATSSIAANVAINTLLCRLLLSRFSVWSDAKLVETLYDIYVKPDFSVRAEVLKLYSAIGFHVSLGLLLIAFNMVSEQSNNETLENNLGEAQIEIEPITVAAIEKLLQNLQKPPIYPTGVVSQLYALPSDQKMIHVPLVSDTWAHAPPSFHVTAQPVPFYAPSDVQPSNPFGHPHPHAPPMSSGQ</sequence>
<evidence type="ECO:0000259" key="2">
    <source>
        <dbReference type="Pfam" id="PF26522"/>
    </source>
</evidence>
<dbReference type="Gramene" id="MELO3C028682.2.1">
    <property type="protein sequence ID" value="MELO3C028682.2.1"/>
    <property type="gene ID" value="MELO3C028682.2"/>
</dbReference>
<organism evidence="3">
    <name type="scientific">Cucumis melo</name>
    <name type="common">Muskmelon</name>
    <dbReference type="NCBI Taxonomy" id="3656"/>
    <lineage>
        <taxon>Eukaryota</taxon>
        <taxon>Viridiplantae</taxon>
        <taxon>Streptophyta</taxon>
        <taxon>Embryophyta</taxon>
        <taxon>Tracheophyta</taxon>
        <taxon>Spermatophyta</taxon>
        <taxon>Magnoliopsida</taxon>
        <taxon>eudicotyledons</taxon>
        <taxon>Gunneridae</taxon>
        <taxon>Pentapetalae</taxon>
        <taxon>rosids</taxon>
        <taxon>fabids</taxon>
        <taxon>Cucurbitales</taxon>
        <taxon>Cucurbitaceae</taxon>
        <taxon>Benincaseae</taxon>
        <taxon>Cucumis</taxon>
    </lineage>
</organism>
<feature type="domain" description="At1g04390 ARM repeat" evidence="2">
    <location>
        <begin position="150"/>
        <end position="197"/>
    </location>
</feature>
<evidence type="ECO:0000313" key="3">
    <source>
        <dbReference type="EnsemblPlants" id="MELO3C028682.2.1"/>
    </source>
</evidence>
<protein>
    <recommendedName>
        <fullName evidence="2">At1g04390 ARM repeat domain-containing protein</fullName>
    </recommendedName>
</protein>
<feature type="region of interest" description="Disordered" evidence="1">
    <location>
        <begin position="300"/>
        <end position="322"/>
    </location>
</feature>
<dbReference type="PANTHER" id="PTHR35918">
    <property type="entry name" value="OS06G0674800 PROTEIN"/>
    <property type="match status" value="1"/>
</dbReference>
<reference evidence="3" key="1">
    <citation type="submission" date="2023-03" db="UniProtKB">
        <authorList>
            <consortium name="EnsemblPlants"/>
        </authorList>
    </citation>
    <scope>IDENTIFICATION</scope>
</reference>
<dbReference type="PANTHER" id="PTHR35918:SF1">
    <property type="entry name" value="BTB DOMAIN-CONTAINING PROTEIN"/>
    <property type="match status" value="1"/>
</dbReference>
<dbReference type="Pfam" id="PF26522">
    <property type="entry name" value="ARM_6"/>
    <property type="match status" value="1"/>
</dbReference>
<name>A0A9I9E4N9_CUCME</name>
<dbReference type="InterPro" id="IPR059007">
    <property type="entry name" value="ARM_At1g04390"/>
</dbReference>
<proteinExistence type="predicted"/>
<accession>A0A9I9E4N9</accession>
<dbReference type="InterPro" id="IPR044953">
    <property type="entry name" value="At1g04390-like"/>
</dbReference>
<evidence type="ECO:0000256" key="1">
    <source>
        <dbReference type="SAM" id="MobiDB-lite"/>
    </source>
</evidence>
<dbReference type="EnsemblPlants" id="MELO3C028682.2.1">
    <property type="protein sequence ID" value="MELO3C028682.2.1"/>
    <property type="gene ID" value="MELO3C028682.2"/>
</dbReference>